<dbReference type="InterPro" id="IPR003567">
    <property type="entry name" value="Cyt_c_biogenesis"/>
</dbReference>
<feature type="transmembrane region" description="Helical" evidence="3">
    <location>
        <begin position="490"/>
        <end position="509"/>
    </location>
</feature>
<dbReference type="PANTHER" id="PTHR43653">
    <property type="entry name" value="CYTOCHROME C ASSEMBLY PROTEIN-RELATED"/>
    <property type="match status" value="1"/>
</dbReference>
<reference evidence="6 7" key="1">
    <citation type="submission" date="2019-04" db="EMBL/GenBank/DDBJ databases">
        <title>Sphingobacterium olei sp. nov., isolated from oil-contaminated soil.</title>
        <authorList>
            <person name="Liu B."/>
        </authorList>
    </citation>
    <scope>NUCLEOTIDE SEQUENCE [LARGE SCALE GENOMIC DNA]</scope>
    <source>
        <strain evidence="6 7">Y3L14</strain>
    </source>
</reference>
<keyword evidence="7" id="KW-1185">Reference proteome</keyword>
<evidence type="ECO:0000256" key="3">
    <source>
        <dbReference type="SAM" id="Phobius"/>
    </source>
</evidence>
<dbReference type="InterPro" id="IPR036259">
    <property type="entry name" value="MFS_trans_sf"/>
</dbReference>
<dbReference type="GO" id="GO:0020037">
    <property type="term" value="F:heme binding"/>
    <property type="evidence" value="ECO:0007669"/>
    <property type="project" value="InterPro"/>
</dbReference>
<evidence type="ECO:0000256" key="2">
    <source>
        <dbReference type="ARBA" id="ARBA00022748"/>
    </source>
</evidence>
<keyword evidence="3" id="KW-0472">Membrane</keyword>
<dbReference type="InterPro" id="IPR002541">
    <property type="entry name" value="Cyt_c_assembly"/>
</dbReference>
<dbReference type="GO" id="GO:0016020">
    <property type="term" value="C:membrane"/>
    <property type="evidence" value="ECO:0007669"/>
    <property type="project" value="InterPro"/>
</dbReference>
<evidence type="ECO:0000313" key="7">
    <source>
        <dbReference type="Proteomes" id="UP000309872"/>
    </source>
</evidence>
<dbReference type="EMBL" id="SUKA01000004">
    <property type="protein sequence ID" value="TJY64240.1"/>
    <property type="molecule type" value="Genomic_DNA"/>
</dbReference>
<accession>A0A4U0GYF6</accession>
<feature type="transmembrane region" description="Helical" evidence="3">
    <location>
        <begin position="58"/>
        <end position="82"/>
    </location>
</feature>
<dbReference type="RefSeq" id="WP_136821300.1">
    <property type="nucleotide sequence ID" value="NZ_BMJX01000004.1"/>
</dbReference>
<feature type="domain" description="Cytochrome c-type biogenesis protein CcmF C-terminal" evidence="5">
    <location>
        <begin position="359"/>
        <end position="544"/>
    </location>
</feature>
<feature type="transmembrane region" description="Helical" evidence="3">
    <location>
        <begin position="214"/>
        <end position="233"/>
    </location>
</feature>
<protein>
    <submittedName>
        <fullName evidence="6">Cytochrome C biogenesis protein</fullName>
    </submittedName>
</protein>
<feature type="transmembrane region" description="Helical" evidence="3">
    <location>
        <begin position="800"/>
        <end position="820"/>
    </location>
</feature>
<keyword evidence="2" id="KW-0201">Cytochrome c-type biogenesis</keyword>
<dbReference type="Pfam" id="PF01578">
    <property type="entry name" value="Cytochrom_C_asm"/>
    <property type="match status" value="1"/>
</dbReference>
<feature type="transmembrane region" description="Helical" evidence="3">
    <location>
        <begin position="116"/>
        <end position="132"/>
    </location>
</feature>
<feature type="transmembrane region" description="Helical" evidence="3">
    <location>
        <begin position="464"/>
        <end position="484"/>
    </location>
</feature>
<feature type="transmembrane region" description="Helical" evidence="3">
    <location>
        <begin position="434"/>
        <end position="452"/>
    </location>
</feature>
<sequence length="834" mass="93928">MDVNYVGENLLPGKIGQFFVILSFGASLFSLISYFFAAQYNKEPNAKELAAGKSWKTLGRIGFWLNALSIIAIGSTLFYIIYNHLFEYHYAWDHSSRSLPTHFIISCFWEGQEGSFWLWMFWQAVLGSILVFRSRSWEAPVMTFVMLCQTFLACMLIGVEVFGTRIGSSPFILLREAMQAPIFSNPNYLSMIADGDGLNALLQNYWMVIHPPTLFLGFASMIVPFAYAAAGLWQRRYTDWINASMPWALFAVMILGVGIIMGSFWAYEALNFGGFWAWDPVENVSIIPWLTLIAAVHVMLAYKHSGHGYFTATLLALVSFVLVIYASYLTRSGILGETSVHSFTSLGMSGQLIIFNLAFLVITVSLLIWRRKELPRTQKEEDIYSREFWLFIGALVLTVACVQMIATTSIPVFNALFGTKVAPPIDPIVHYNKWQGAFAVVVLLLTAFAQFLKYKRTDPKKFWPALIASFIVALMLAAAAVYFTKVYTNVMYVLITFTAIFCILANIRVLGDALKGKWRLAGSAVSHIGFALLVLGALVAAATNEVISVNESRYIGVQNFGKDGDKFTDPGENLFLTEGEPVQMGDYKITYLGDSTAAPNVYYHIKYEKIDEESGKVLESFRLSPFAQNNPDMGGLIGTPATKHYVTYDIYTLITAASADSQVTATNMQNGEKTGFEDYDEPATYQVSIGDTLRYRNGIFIIDGINKDAKLQNIPLDPKDVLVGLKIKVISGDQKEYDVEPVFLLKEGNAYDFNKDVEEQGLRFRFTNIRPDQDKLEIMVYQKPLPEKKWIVFKAIKFPYINFFWCGTIIMTIGFIMAIYKRIRDAKQEHKITS</sequence>
<keyword evidence="3" id="KW-1133">Transmembrane helix</keyword>
<evidence type="ECO:0000313" key="6">
    <source>
        <dbReference type="EMBL" id="TJY64240.1"/>
    </source>
</evidence>
<organism evidence="6 7">
    <name type="scientific">Sphingobacterium alkalisoli</name>
    <dbReference type="NCBI Taxonomy" id="1874115"/>
    <lineage>
        <taxon>Bacteria</taxon>
        <taxon>Pseudomonadati</taxon>
        <taxon>Bacteroidota</taxon>
        <taxon>Sphingobacteriia</taxon>
        <taxon>Sphingobacteriales</taxon>
        <taxon>Sphingobacteriaceae</taxon>
        <taxon>Sphingobacterium</taxon>
    </lineage>
</organism>
<proteinExistence type="inferred from homology"/>
<dbReference type="Pfam" id="PF16327">
    <property type="entry name" value="CcmF_C"/>
    <property type="match status" value="1"/>
</dbReference>
<feature type="transmembrane region" description="Helical" evidence="3">
    <location>
        <begin position="521"/>
        <end position="542"/>
    </location>
</feature>
<name>A0A4U0GYF6_9SPHI</name>
<dbReference type="OrthoDB" id="9761451at2"/>
<dbReference type="GO" id="GO:0017004">
    <property type="term" value="P:cytochrome complex assembly"/>
    <property type="evidence" value="ECO:0007669"/>
    <property type="project" value="UniProtKB-KW"/>
</dbReference>
<feature type="transmembrane region" description="Helical" evidence="3">
    <location>
        <begin position="286"/>
        <end position="302"/>
    </location>
</feature>
<comment type="caution">
    <text evidence="6">The sequence shown here is derived from an EMBL/GenBank/DDBJ whole genome shotgun (WGS) entry which is preliminary data.</text>
</comment>
<feature type="transmembrane region" description="Helical" evidence="3">
    <location>
        <begin position="309"/>
        <end position="328"/>
    </location>
</feature>
<gene>
    <name evidence="6" type="ORF">FAZ19_13590</name>
</gene>
<dbReference type="GO" id="GO:0015232">
    <property type="term" value="F:heme transmembrane transporter activity"/>
    <property type="evidence" value="ECO:0007669"/>
    <property type="project" value="InterPro"/>
</dbReference>
<dbReference type="InterPro" id="IPR032523">
    <property type="entry name" value="CcmF_C"/>
</dbReference>
<feature type="transmembrane region" description="Helical" evidence="3">
    <location>
        <begin position="348"/>
        <end position="369"/>
    </location>
</feature>
<feature type="transmembrane region" description="Helical" evidence="3">
    <location>
        <begin position="245"/>
        <end position="266"/>
    </location>
</feature>
<feature type="transmembrane region" description="Helical" evidence="3">
    <location>
        <begin position="389"/>
        <end position="414"/>
    </location>
</feature>
<evidence type="ECO:0000259" key="5">
    <source>
        <dbReference type="Pfam" id="PF16327"/>
    </source>
</evidence>
<dbReference type="SUPFAM" id="SSF103473">
    <property type="entry name" value="MFS general substrate transporter"/>
    <property type="match status" value="1"/>
</dbReference>
<evidence type="ECO:0000256" key="1">
    <source>
        <dbReference type="ARBA" id="ARBA00009186"/>
    </source>
</evidence>
<feature type="transmembrane region" description="Helical" evidence="3">
    <location>
        <begin position="15"/>
        <end position="37"/>
    </location>
</feature>
<comment type="similarity">
    <text evidence="1">Belongs to the CcmF/CycK/Ccl1/NrfE/CcsA family.</text>
</comment>
<dbReference type="PRINTS" id="PR01410">
    <property type="entry name" value="CCBIOGENESIS"/>
</dbReference>
<evidence type="ECO:0000259" key="4">
    <source>
        <dbReference type="Pfam" id="PF01578"/>
    </source>
</evidence>
<feature type="domain" description="Cytochrome c assembly protein" evidence="4">
    <location>
        <begin position="113"/>
        <end position="332"/>
    </location>
</feature>
<dbReference type="AlphaFoldDB" id="A0A4U0GYF6"/>
<dbReference type="Proteomes" id="UP000309872">
    <property type="component" value="Unassembled WGS sequence"/>
</dbReference>
<feature type="transmembrane region" description="Helical" evidence="3">
    <location>
        <begin position="144"/>
        <end position="163"/>
    </location>
</feature>
<keyword evidence="3" id="KW-0812">Transmembrane</keyword>
<dbReference type="PANTHER" id="PTHR43653:SF1">
    <property type="entry name" value="CYTOCHROME C-TYPE BIOGENESIS PROTEIN CCMF"/>
    <property type="match status" value="1"/>
</dbReference>